<proteinExistence type="predicted"/>
<organism evidence="2 3">
    <name type="scientific">Delftia acidovorans</name>
    <name type="common">Pseudomonas acidovorans</name>
    <name type="synonym">Comamonas acidovorans</name>
    <dbReference type="NCBI Taxonomy" id="80866"/>
    <lineage>
        <taxon>Bacteria</taxon>
        <taxon>Pseudomonadati</taxon>
        <taxon>Pseudomonadota</taxon>
        <taxon>Betaproteobacteria</taxon>
        <taxon>Burkholderiales</taxon>
        <taxon>Comamonadaceae</taxon>
        <taxon>Delftia</taxon>
    </lineage>
</organism>
<sequence>MNQRILWTAGLALPVALLGGGLAWMWLTPQLQLKNTAWEAPGPIKADIQSLVPAEQALSDKKPQGERQLLEMHERPLFVMNRRPPPPPPPPEPEKKVEEIPDAWVQARVTGIFEGPVTGIIVHIDGKERRLMLNQSFAGWKLQGIEQRSILLERGGQIRSLQLAKAVLDKGPSIPASMRVPSSGAAPSPGSNSGESASERAEGEAGATPARPAPRAVFGGTSSRK</sequence>
<dbReference type="AlphaFoldDB" id="A0AAJ2V8Q4"/>
<gene>
    <name evidence="2" type="ORF">SGN30_03125</name>
</gene>
<dbReference type="RefSeq" id="WP_156517035.1">
    <property type="nucleotide sequence ID" value="NZ_JAWWMZ010000001.1"/>
</dbReference>
<reference evidence="2" key="1">
    <citation type="submission" date="2023-11" db="EMBL/GenBank/DDBJ databases">
        <title>Identification and selenium tolerance of Delftia acidovorans R3-25.</title>
        <authorList>
            <person name="Zhang S."/>
            <person name="Liu Y."/>
            <person name="Guo Y."/>
        </authorList>
    </citation>
    <scope>NUCLEOTIDE SEQUENCE</scope>
    <source>
        <strain evidence="2">R3-25</strain>
    </source>
</reference>
<evidence type="ECO:0008006" key="4">
    <source>
        <dbReference type="Google" id="ProtNLM"/>
    </source>
</evidence>
<evidence type="ECO:0000256" key="1">
    <source>
        <dbReference type="SAM" id="MobiDB-lite"/>
    </source>
</evidence>
<evidence type="ECO:0000313" key="3">
    <source>
        <dbReference type="Proteomes" id="UP001287445"/>
    </source>
</evidence>
<name>A0AAJ2V8Q4_DELAC</name>
<dbReference type="Proteomes" id="UP001287445">
    <property type="component" value="Unassembled WGS sequence"/>
</dbReference>
<comment type="caution">
    <text evidence="2">The sequence shown here is derived from an EMBL/GenBank/DDBJ whole genome shotgun (WGS) entry which is preliminary data.</text>
</comment>
<accession>A0AAJ2V8Q4</accession>
<evidence type="ECO:0000313" key="2">
    <source>
        <dbReference type="EMBL" id="MDX4952412.1"/>
    </source>
</evidence>
<dbReference type="EMBL" id="JAWWMZ010000001">
    <property type="protein sequence ID" value="MDX4952412.1"/>
    <property type="molecule type" value="Genomic_DNA"/>
</dbReference>
<feature type="compositionally biased region" description="Low complexity" evidence="1">
    <location>
        <begin position="181"/>
        <end position="196"/>
    </location>
</feature>
<feature type="compositionally biased region" description="Low complexity" evidence="1">
    <location>
        <begin position="204"/>
        <end position="216"/>
    </location>
</feature>
<feature type="region of interest" description="Disordered" evidence="1">
    <location>
        <begin position="172"/>
        <end position="225"/>
    </location>
</feature>
<protein>
    <recommendedName>
        <fullName evidence="4">General secretion pathway protein GspN</fullName>
    </recommendedName>
</protein>